<proteinExistence type="inferred from homology"/>
<dbReference type="FunFam" id="3.30.300.30:FF:000008">
    <property type="entry name" value="2,3-dihydroxybenzoate-AMP ligase"/>
    <property type="match status" value="1"/>
</dbReference>
<dbReference type="Pfam" id="PF13193">
    <property type="entry name" value="AMP-binding_C"/>
    <property type="match status" value="1"/>
</dbReference>
<keyword evidence="2 5" id="KW-0436">Ligase</keyword>
<dbReference type="NCBIfam" id="NF004837">
    <property type="entry name" value="PRK06187.1"/>
    <property type="match status" value="1"/>
</dbReference>
<dbReference type="SUPFAM" id="SSF56801">
    <property type="entry name" value="Acetyl-CoA synthetase-like"/>
    <property type="match status" value="1"/>
</dbReference>
<dbReference type="Proteomes" id="UP000659061">
    <property type="component" value="Unassembled WGS sequence"/>
</dbReference>
<dbReference type="InterPro" id="IPR042099">
    <property type="entry name" value="ANL_N_sf"/>
</dbReference>
<dbReference type="InterPro" id="IPR000873">
    <property type="entry name" value="AMP-dep_synth/lig_dom"/>
</dbReference>
<dbReference type="InterPro" id="IPR050237">
    <property type="entry name" value="ATP-dep_AMP-bd_enzyme"/>
</dbReference>
<dbReference type="Proteomes" id="UP000587211">
    <property type="component" value="Unassembled WGS sequence"/>
</dbReference>
<dbReference type="InterPro" id="IPR045851">
    <property type="entry name" value="AMP-bd_C_sf"/>
</dbReference>
<dbReference type="EMBL" id="JACWMT010000001">
    <property type="protein sequence ID" value="MBD1269180.1"/>
    <property type="molecule type" value="Genomic_DNA"/>
</dbReference>
<comment type="caution">
    <text evidence="5">The sequence shown here is derived from an EMBL/GenBank/DDBJ whole genome shotgun (WGS) entry which is preliminary data.</text>
</comment>
<dbReference type="Pfam" id="PF00501">
    <property type="entry name" value="AMP-binding"/>
    <property type="match status" value="1"/>
</dbReference>
<name>A0A8I0KH75_9ACTN</name>
<dbReference type="Gene3D" id="3.40.50.12780">
    <property type="entry name" value="N-terminal domain of ligase-like"/>
    <property type="match status" value="1"/>
</dbReference>
<dbReference type="EC" id="6.2.1.3" evidence="6"/>
<dbReference type="AlphaFoldDB" id="A0A8I0KH75"/>
<dbReference type="InterPro" id="IPR020845">
    <property type="entry name" value="AMP-binding_CS"/>
</dbReference>
<reference evidence="6 7" key="1">
    <citation type="submission" date="2020-07" db="EMBL/GenBank/DDBJ databases">
        <title>Sequencing the genomes of 1000 actinobacteria strains.</title>
        <authorList>
            <person name="Klenk H.-P."/>
        </authorList>
    </citation>
    <scope>NUCLEOTIDE SEQUENCE [LARGE SCALE GENOMIC DNA]</scope>
    <source>
        <strain evidence="6 7">DSM 19087</strain>
    </source>
</reference>
<sequence>MSTRTIDLETHGDGTTFRRLEDVIRRSAAHDPQGVALVQPGRQVTFAELDASTSRFAQALLAEGVQPGDRVCHVGENSVAFFDALYGSGKAGAIPVPINFRLAPTEVLQIVEDVEPRVVVLGAGMEHHAEALAAVPGVTRVVTVEPVEGLTGLAAWAGAQSGEDPGIARDPEDTAVMFYTSGTTGRPKGIELAGRNLSSALAGPLKVVRFDADSVALAPVPFFHVTGFGLALMANLKGAAVLMINPQGPADLLDVLQRYRVSHSVMVPTVIQFLLGLPETRAGDWSALRWMMYGGAPMPEPVLREATEVFGCDFYQGYGLTESTGGVSFLGPEDHRVTPETVHRLRSVGQVRGNNEVRIIDPATGQDVPAGERGEVLIRGGNVMKGYWRRPEETAATVDADGWLHTGDGGRLDAEGYLYLGDRLKDMIVSGGENVYPAEVESVLTGHPGVAQVAVIGVPSDRWGESPMAVVVRAAGDAGEQLTAEDLIGWAREHLAHYKCPVDVAFVSELPLNASGKLLKVRLREEFARR</sequence>
<evidence type="ECO:0000256" key="1">
    <source>
        <dbReference type="ARBA" id="ARBA00006432"/>
    </source>
</evidence>
<dbReference type="GO" id="GO:0004467">
    <property type="term" value="F:long-chain fatty acid-CoA ligase activity"/>
    <property type="evidence" value="ECO:0007669"/>
    <property type="project" value="UniProtKB-EC"/>
</dbReference>
<dbReference type="InterPro" id="IPR025110">
    <property type="entry name" value="AMP-bd_C"/>
</dbReference>
<evidence type="ECO:0000313" key="5">
    <source>
        <dbReference type="EMBL" id="MBD1269180.1"/>
    </source>
</evidence>
<evidence type="ECO:0000256" key="2">
    <source>
        <dbReference type="ARBA" id="ARBA00022598"/>
    </source>
</evidence>
<feature type="domain" description="AMP-dependent synthetase/ligase" evidence="3">
    <location>
        <begin position="25"/>
        <end position="388"/>
    </location>
</feature>
<feature type="domain" description="AMP-binding enzyme C-terminal" evidence="4">
    <location>
        <begin position="439"/>
        <end position="517"/>
    </location>
</feature>
<reference evidence="5" key="2">
    <citation type="submission" date="2020-09" db="EMBL/GenBank/DDBJ databases">
        <title>Novel species in genus Aeromicrobium.</title>
        <authorList>
            <person name="Zhang G."/>
        </authorList>
    </citation>
    <scope>NUCLEOTIDE SEQUENCE</scope>
    <source>
        <strain evidence="5">SSW1-57</strain>
    </source>
</reference>
<evidence type="ECO:0000313" key="7">
    <source>
        <dbReference type="Proteomes" id="UP000587211"/>
    </source>
</evidence>
<gene>
    <name evidence="6" type="ORF">BJ975_000286</name>
    <name evidence="5" type="ORF">IDH50_02945</name>
</gene>
<dbReference type="RefSeq" id="WP_179422951.1">
    <property type="nucleotide sequence ID" value="NZ_BAAAMP010000002.1"/>
</dbReference>
<evidence type="ECO:0000313" key="8">
    <source>
        <dbReference type="Proteomes" id="UP000659061"/>
    </source>
</evidence>
<evidence type="ECO:0000313" key="6">
    <source>
        <dbReference type="EMBL" id="NYI36911.1"/>
    </source>
</evidence>
<comment type="similarity">
    <text evidence="1">Belongs to the ATP-dependent AMP-binding enzyme family.</text>
</comment>
<accession>A0A8I0KH75</accession>
<organism evidence="5 8">
    <name type="scientific">Aeromicrobium tamlense</name>
    <dbReference type="NCBI Taxonomy" id="375541"/>
    <lineage>
        <taxon>Bacteria</taxon>
        <taxon>Bacillati</taxon>
        <taxon>Actinomycetota</taxon>
        <taxon>Actinomycetes</taxon>
        <taxon>Propionibacteriales</taxon>
        <taxon>Nocardioidaceae</taxon>
        <taxon>Aeromicrobium</taxon>
    </lineage>
</organism>
<dbReference type="Gene3D" id="3.30.300.30">
    <property type="match status" value="1"/>
</dbReference>
<protein>
    <submittedName>
        <fullName evidence="6">Long-chain acyl-CoA synthetase</fullName>
        <ecNumber evidence="6">6.2.1.3</ecNumber>
    </submittedName>
    <submittedName>
        <fullName evidence="5">Long-chain-fatty-acid--CoA ligase</fullName>
    </submittedName>
</protein>
<keyword evidence="7" id="KW-1185">Reference proteome</keyword>
<evidence type="ECO:0000259" key="3">
    <source>
        <dbReference type="Pfam" id="PF00501"/>
    </source>
</evidence>
<dbReference type="EMBL" id="JACBZN010000001">
    <property type="protein sequence ID" value="NYI36911.1"/>
    <property type="molecule type" value="Genomic_DNA"/>
</dbReference>
<dbReference type="PANTHER" id="PTHR43767">
    <property type="entry name" value="LONG-CHAIN-FATTY-ACID--COA LIGASE"/>
    <property type="match status" value="1"/>
</dbReference>
<evidence type="ECO:0000259" key="4">
    <source>
        <dbReference type="Pfam" id="PF13193"/>
    </source>
</evidence>
<dbReference type="PROSITE" id="PS00455">
    <property type="entry name" value="AMP_BINDING"/>
    <property type="match status" value="1"/>
</dbReference>
<dbReference type="PANTHER" id="PTHR43767:SF1">
    <property type="entry name" value="NONRIBOSOMAL PEPTIDE SYNTHASE PES1 (EUROFUNG)-RELATED"/>
    <property type="match status" value="1"/>
</dbReference>